<protein>
    <submittedName>
        <fullName evidence="8">Transporter substrate-binding domain-containing protein</fullName>
    </submittedName>
</protein>
<name>A0AAW4FL63_9HYPH</name>
<feature type="domain" description="Solute-binding protein family 3/N-terminal" evidence="7">
    <location>
        <begin position="50"/>
        <end position="279"/>
    </location>
</feature>
<evidence type="ECO:0000256" key="4">
    <source>
        <dbReference type="ARBA" id="ARBA00022729"/>
    </source>
</evidence>
<proteinExistence type="inferred from homology"/>
<evidence type="ECO:0000256" key="3">
    <source>
        <dbReference type="ARBA" id="ARBA00022448"/>
    </source>
</evidence>
<dbReference type="NCBIfam" id="TIGR01096">
    <property type="entry name" value="3A0103s03R"/>
    <property type="match status" value="1"/>
</dbReference>
<comment type="similarity">
    <text evidence="2">Belongs to the bacterial solute-binding protein 3 family.</text>
</comment>
<dbReference type="AlphaFoldDB" id="A0AAW4FL63"/>
<dbReference type="Pfam" id="PF00497">
    <property type="entry name" value="SBP_bac_3"/>
    <property type="match status" value="1"/>
</dbReference>
<keyword evidence="9" id="KW-1185">Reference proteome</keyword>
<gene>
    <name evidence="8" type="ORF">GFB56_19200</name>
</gene>
<reference evidence="8 9" key="1">
    <citation type="submission" date="2020-01" db="EMBL/GenBank/DDBJ databases">
        <title>Draft genome assembly of Ensifer adhaerens T173.</title>
        <authorList>
            <person name="Craig J.E."/>
            <person name="Stinchcombe J.R."/>
        </authorList>
    </citation>
    <scope>NUCLEOTIDE SEQUENCE [LARGE SCALE GENOMIC DNA]</scope>
    <source>
        <strain evidence="8 9">T173</strain>
    </source>
</reference>
<comment type="subcellular location">
    <subcellularLocation>
        <location evidence="1">Periplasm</location>
    </subcellularLocation>
</comment>
<dbReference type="SMART" id="SM00062">
    <property type="entry name" value="PBPb"/>
    <property type="match status" value="1"/>
</dbReference>
<keyword evidence="3" id="KW-0813">Transport</keyword>
<evidence type="ECO:0000256" key="6">
    <source>
        <dbReference type="SAM" id="SignalP"/>
    </source>
</evidence>
<evidence type="ECO:0000259" key="7">
    <source>
        <dbReference type="SMART" id="SM00062"/>
    </source>
</evidence>
<feature type="signal peptide" evidence="6">
    <location>
        <begin position="1"/>
        <end position="43"/>
    </location>
</feature>
<dbReference type="GO" id="GO:0030288">
    <property type="term" value="C:outer membrane-bounded periplasmic space"/>
    <property type="evidence" value="ECO:0007669"/>
    <property type="project" value="InterPro"/>
</dbReference>
<dbReference type="Proteomes" id="UP000744980">
    <property type="component" value="Unassembled WGS sequence"/>
</dbReference>
<evidence type="ECO:0000256" key="5">
    <source>
        <dbReference type="ARBA" id="ARBA00022764"/>
    </source>
</evidence>
<evidence type="ECO:0000256" key="1">
    <source>
        <dbReference type="ARBA" id="ARBA00004418"/>
    </source>
</evidence>
<comment type="caution">
    <text evidence="8">The sequence shown here is derived from an EMBL/GenBank/DDBJ whole genome shotgun (WGS) entry which is preliminary data.</text>
</comment>
<evidence type="ECO:0000313" key="9">
    <source>
        <dbReference type="Proteomes" id="UP000744980"/>
    </source>
</evidence>
<keyword evidence="4 6" id="KW-0732">Signal</keyword>
<organism evidence="8 9">
    <name type="scientific">Ensifer canadensis</name>
    <dbReference type="NCBI Taxonomy" id="555315"/>
    <lineage>
        <taxon>Bacteria</taxon>
        <taxon>Pseudomonadati</taxon>
        <taxon>Pseudomonadota</taxon>
        <taxon>Alphaproteobacteria</taxon>
        <taxon>Hyphomicrobiales</taxon>
        <taxon>Rhizobiaceae</taxon>
        <taxon>Sinorhizobium/Ensifer group</taxon>
        <taxon>Ensifer</taxon>
    </lineage>
</organism>
<dbReference type="CDD" id="cd13703">
    <property type="entry name" value="PBP2_HisJ_LAO"/>
    <property type="match status" value="1"/>
</dbReference>
<evidence type="ECO:0000313" key="8">
    <source>
        <dbReference type="EMBL" id="MBM3092912.1"/>
    </source>
</evidence>
<dbReference type="SUPFAM" id="SSF53850">
    <property type="entry name" value="Periplasmic binding protein-like II"/>
    <property type="match status" value="1"/>
</dbReference>
<evidence type="ECO:0000256" key="2">
    <source>
        <dbReference type="ARBA" id="ARBA00010333"/>
    </source>
</evidence>
<dbReference type="PANTHER" id="PTHR35936:SF13">
    <property type="entry name" value="HISTIDINE-BINDING PERIPLASMIC PROTEIN"/>
    <property type="match status" value="1"/>
</dbReference>
<keyword evidence="5" id="KW-0574">Periplasm</keyword>
<accession>A0AAW4FL63</accession>
<dbReference type="PANTHER" id="PTHR35936">
    <property type="entry name" value="MEMBRANE-BOUND LYTIC MUREIN TRANSGLYCOSYLASE F"/>
    <property type="match status" value="1"/>
</dbReference>
<sequence>MCCDRVIGRFGRNQRKPNWGKIIVFKIIAASLILLSGSVAAHAADRTGQTIKLGIDPTYPPLEFKKPDGSLTGFGVEITEAICAELRAKCIWVESSWDGIIPSLQARKFDIIASSMTITEKRKEQIAFSDKYSNAPSRLVARRGSGLEPTPESLKGKRIGVQQGSSQETYAMAVWRPAGVEVVAYQTQDQIYSDLGSGRLDASLQASIQASDGFLKKPEGQEFEFAGQDMNDPMYFGIGSGFGLRKEDAELREDVNKAIAAIVADGTYKSINDKYFDFDAYGGQ</sequence>
<feature type="chain" id="PRO_5043766995" evidence="6">
    <location>
        <begin position="44"/>
        <end position="284"/>
    </location>
</feature>
<dbReference type="InterPro" id="IPR005768">
    <property type="entry name" value="Lys_Arg_Orn-bd"/>
</dbReference>
<dbReference type="InterPro" id="IPR001638">
    <property type="entry name" value="Solute-binding_3/MltF_N"/>
</dbReference>
<dbReference type="Gene3D" id="3.40.190.10">
    <property type="entry name" value="Periplasmic binding protein-like II"/>
    <property type="match status" value="2"/>
</dbReference>
<dbReference type="EMBL" id="WXFA01000012">
    <property type="protein sequence ID" value="MBM3092912.1"/>
    <property type="molecule type" value="Genomic_DNA"/>
</dbReference>